<proteinExistence type="predicted"/>
<dbReference type="EMBL" id="JAFCLK010000021">
    <property type="protein sequence ID" value="MBR1138467.1"/>
    <property type="molecule type" value="Genomic_DNA"/>
</dbReference>
<gene>
    <name evidence="1" type="ORF">JQ619_22105</name>
</gene>
<organism evidence="1 2">
    <name type="scientific">Bradyrhizobium denitrificans</name>
    <dbReference type="NCBI Taxonomy" id="2734912"/>
    <lineage>
        <taxon>Bacteria</taxon>
        <taxon>Pseudomonadati</taxon>
        <taxon>Pseudomonadota</taxon>
        <taxon>Alphaproteobacteria</taxon>
        <taxon>Hyphomicrobiales</taxon>
        <taxon>Nitrobacteraceae</taxon>
        <taxon>Bradyrhizobium</taxon>
    </lineage>
</organism>
<evidence type="ECO:0000313" key="2">
    <source>
        <dbReference type="Proteomes" id="UP001314635"/>
    </source>
</evidence>
<sequence length="216" mass="24172">MDLHRLHYYYRSARHIARKHLVGCSVSPIPAFDRGGLEFFTAAIRSSRVYLEYGSGGSTIMAASHVSRLVSVEPDAMFAKAVRAALPETEAEISILTPWIGVTRDWSYPVFGRPTPARRARWKRLPRAPWAVLSDTPDLILVDGRFRVACALESLLHIGPATRLLIDDYAGRDYGAVEQFGRLVAMHGRMAEFTKRSDFDEAACRTALETSYADVR</sequence>
<dbReference type="RefSeq" id="WP_012041360.1">
    <property type="nucleotide sequence ID" value="NZ_JAFCLK010000021.1"/>
</dbReference>
<dbReference type="Gene3D" id="3.40.50.150">
    <property type="entry name" value="Vaccinia Virus protein VP39"/>
    <property type="match status" value="1"/>
</dbReference>
<accession>A0ABS5GAW1</accession>
<protein>
    <recommendedName>
        <fullName evidence="3">Class I SAM-dependent methyltransferase</fullName>
    </recommendedName>
</protein>
<dbReference type="Proteomes" id="UP001314635">
    <property type="component" value="Unassembled WGS sequence"/>
</dbReference>
<evidence type="ECO:0008006" key="3">
    <source>
        <dbReference type="Google" id="ProtNLM"/>
    </source>
</evidence>
<comment type="caution">
    <text evidence="1">The sequence shown here is derived from an EMBL/GenBank/DDBJ whole genome shotgun (WGS) entry which is preliminary data.</text>
</comment>
<keyword evidence="2" id="KW-1185">Reference proteome</keyword>
<reference evidence="2" key="1">
    <citation type="journal article" date="2021" name="ISME J.">
        <title>Evolutionary origin and ecological implication of a unique nif island in free-living Bradyrhizobium lineages.</title>
        <authorList>
            <person name="Tao J."/>
        </authorList>
    </citation>
    <scope>NUCLEOTIDE SEQUENCE [LARGE SCALE GENOMIC DNA]</scope>
    <source>
        <strain evidence="2">SZCCT0094</strain>
    </source>
</reference>
<evidence type="ECO:0000313" key="1">
    <source>
        <dbReference type="EMBL" id="MBR1138467.1"/>
    </source>
</evidence>
<dbReference type="InterPro" id="IPR029063">
    <property type="entry name" value="SAM-dependent_MTases_sf"/>
</dbReference>
<name>A0ABS5GAW1_9BRAD</name>